<name>A0A0B5I840_9ACTN</name>
<evidence type="ECO:0000313" key="2">
    <source>
        <dbReference type="EMBL" id="AJF65808.1"/>
    </source>
</evidence>
<keyword evidence="3" id="KW-1185">Reference proteome</keyword>
<dbReference type="RefSeq" id="WP_041129830.1">
    <property type="nucleotide sequence ID" value="NZ_CP010407.1"/>
</dbReference>
<accession>A0A0B5I840</accession>
<dbReference type="KEGG" id="svt:SVTN_16800"/>
<gene>
    <name evidence="2" type="ORF">SVTN_16800</name>
</gene>
<evidence type="ECO:0000256" key="1">
    <source>
        <dbReference type="SAM" id="Phobius"/>
    </source>
</evidence>
<dbReference type="Proteomes" id="UP000031774">
    <property type="component" value="Chromosome"/>
</dbReference>
<dbReference type="STRING" id="362257.SVTN_16800"/>
<keyword evidence="1" id="KW-1133">Transmembrane helix</keyword>
<protein>
    <submittedName>
        <fullName evidence="2">Membrane protein</fullName>
    </submittedName>
</protein>
<reference evidence="2 3" key="1">
    <citation type="submission" date="2014-12" db="EMBL/GenBank/DDBJ databases">
        <title>Complete genome sequence of Streptomyces vietnamensis strain GIMV4.0001, a genetic manipulable producer of the benzoisochromanequinone antibiotic granaticin.</title>
        <authorList>
            <person name="Deng M.R."/>
            <person name="Guo J."/>
            <person name="Ma L.Y."/>
            <person name="Feng G.D."/>
            <person name="Mo C.Y."/>
            <person name="Zhu H.H."/>
        </authorList>
    </citation>
    <scope>NUCLEOTIDE SEQUENCE [LARGE SCALE GENOMIC DNA]</scope>
    <source>
        <strain evidence="3">GIMV4.0001</strain>
    </source>
</reference>
<dbReference type="HOGENOM" id="CLU_198401_0_0_11"/>
<dbReference type="AlphaFoldDB" id="A0A0B5I840"/>
<feature type="transmembrane region" description="Helical" evidence="1">
    <location>
        <begin position="6"/>
        <end position="25"/>
    </location>
</feature>
<keyword evidence="1" id="KW-0812">Transmembrane</keyword>
<evidence type="ECO:0000313" key="3">
    <source>
        <dbReference type="Proteomes" id="UP000031774"/>
    </source>
</evidence>
<sequence>MDYVSALVPPVVMAAFFIALVTVIVKSQGGPNKAKEDAVVDAALARAEAARQADGS</sequence>
<organism evidence="2 3">
    <name type="scientific">Streptomyces vietnamensis</name>
    <dbReference type="NCBI Taxonomy" id="362257"/>
    <lineage>
        <taxon>Bacteria</taxon>
        <taxon>Bacillati</taxon>
        <taxon>Actinomycetota</taxon>
        <taxon>Actinomycetes</taxon>
        <taxon>Kitasatosporales</taxon>
        <taxon>Streptomycetaceae</taxon>
        <taxon>Streptomyces</taxon>
    </lineage>
</organism>
<dbReference type="EMBL" id="CP010407">
    <property type="protein sequence ID" value="AJF65808.1"/>
    <property type="molecule type" value="Genomic_DNA"/>
</dbReference>
<keyword evidence="1" id="KW-0472">Membrane</keyword>
<proteinExistence type="predicted"/>